<dbReference type="Proteomes" id="UP000295726">
    <property type="component" value="Unassembled WGS sequence"/>
</dbReference>
<feature type="domain" description="HEPN" evidence="2">
    <location>
        <begin position="11"/>
        <end position="122"/>
    </location>
</feature>
<evidence type="ECO:0000313" key="4">
    <source>
        <dbReference type="Proteomes" id="UP000295726"/>
    </source>
</evidence>
<accession>A0A4R3K2G2</accession>
<dbReference type="SUPFAM" id="SSF81593">
    <property type="entry name" value="Nucleotidyltransferase substrate binding subunit/domain"/>
    <property type="match status" value="1"/>
</dbReference>
<dbReference type="PANTHER" id="PTHR36565:SF1">
    <property type="entry name" value="UPF0332 PROTEIN TM_1000"/>
    <property type="match status" value="1"/>
</dbReference>
<organism evidence="3 4">
    <name type="scientific">Muricomes intestini</name>
    <dbReference type="NCBI Taxonomy" id="1796634"/>
    <lineage>
        <taxon>Bacteria</taxon>
        <taxon>Bacillati</taxon>
        <taxon>Bacillota</taxon>
        <taxon>Clostridia</taxon>
        <taxon>Lachnospirales</taxon>
        <taxon>Lachnospiraceae</taxon>
        <taxon>Muricomes</taxon>
    </lineage>
</organism>
<dbReference type="RefSeq" id="WP_132382794.1">
    <property type="nucleotide sequence ID" value="NZ_DAIQXH010000052.1"/>
</dbReference>
<gene>
    <name evidence="3" type="ORF">EDD59_1232</name>
</gene>
<reference evidence="3 4" key="1">
    <citation type="submission" date="2019-03" db="EMBL/GenBank/DDBJ databases">
        <title>Genomic Encyclopedia of Type Strains, Phase IV (KMG-IV): sequencing the most valuable type-strain genomes for metagenomic binning, comparative biology and taxonomic classification.</title>
        <authorList>
            <person name="Goeker M."/>
        </authorList>
    </citation>
    <scope>NUCLEOTIDE SEQUENCE [LARGE SCALE GENOMIC DNA]</scope>
    <source>
        <strain evidence="3 4">DSM 29489</strain>
    </source>
</reference>
<evidence type="ECO:0000313" key="3">
    <source>
        <dbReference type="EMBL" id="TCS76620.1"/>
    </source>
</evidence>
<comment type="caution">
    <text evidence="3">The sequence shown here is derived from an EMBL/GenBank/DDBJ whole genome shotgun (WGS) entry which is preliminary data.</text>
</comment>
<dbReference type="OrthoDB" id="1684393at2"/>
<dbReference type="InterPro" id="IPR052226">
    <property type="entry name" value="UPF0332_toxin"/>
</dbReference>
<protein>
    <submittedName>
        <fullName evidence="3">Uncharacterized protein (UPF0332 family)</fullName>
    </submittedName>
</protein>
<comment type="similarity">
    <text evidence="1">Belongs to the UPF0332 family.</text>
</comment>
<dbReference type="Gene3D" id="1.20.120.330">
    <property type="entry name" value="Nucleotidyltransferases domain 2"/>
    <property type="match status" value="1"/>
</dbReference>
<keyword evidence="4" id="KW-1185">Reference proteome</keyword>
<proteinExistence type="inferred from homology"/>
<dbReference type="PANTHER" id="PTHR36565">
    <property type="entry name" value="UPF0332 PROTEIN TM_1000"/>
    <property type="match status" value="1"/>
</dbReference>
<dbReference type="Pfam" id="PF05168">
    <property type="entry name" value="HEPN"/>
    <property type="match status" value="1"/>
</dbReference>
<name>A0A4R3K2G2_9FIRM</name>
<evidence type="ECO:0000256" key="1">
    <source>
        <dbReference type="ARBA" id="ARBA00038248"/>
    </source>
</evidence>
<sequence>MDERKQDLCKYRIGQANETLVVAKECYQNKHYKDSINRSYYAAFYAVKSILALGVVDFKRHKDVISFFNKNFVATDIFPREIGKGLGRLQQKREKSDYDDFYIASADEAAEQIAIAETTISTITEYLNKEQNN</sequence>
<dbReference type="AlphaFoldDB" id="A0A4R3K2G2"/>
<dbReference type="EMBL" id="SLZZ01000023">
    <property type="protein sequence ID" value="TCS76620.1"/>
    <property type="molecule type" value="Genomic_DNA"/>
</dbReference>
<evidence type="ECO:0000259" key="2">
    <source>
        <dbReference type="Pfam" id="PF05168"/>
    </source>
</evidence>
<dbReference type="InterPro" id="IPR007842">
    <property type="entry name" value="HEPN_dom"/>
</dbReference>